<sequence>MTKTALPPLMAALMLGLSSMAAAAEDRVVETAREIEQRLGARVGLAIHDLESGTSWRHNADERFPMASTFKALACAGLLARVDAGEEDAGRTVTIEAEDLVAHAPVTEKLVGQEVSLHDLCAATMATSDNPAANAIIDSLGGPGGVTAFVRSLGDETTRLDRRETELNEGTPGDPRDTTSPAAISATLRELVLGSALSAGSRGQLTEWLVANEVGGPLLRAGIPAGWRIGDRTGAGGHGTRGIVAVMWPPEREPIVAAIYVTETAASMDDRNLAIAEIGRALSAAIAE</sequence>
<dbReference type="GO" id="GO:0008800">
    <property type="term" value="F:beta-lactamase activity"/>
    <property type="evidence" value="ECO:0007669"/>
    <property type="project" value="UniProtKB-EC"/>
</dbReference>
<evidence type="ECO:0000256" key="7">
    <source>
        <dbReference type="SAM" id="MobiDB-lite"/>
    </source>
</evidence>
<comment type="caution">
    <text evidence="10">The sequence shown here is derived from an EMBL/GenBank/DDBJ whole genome shotgun (WGS) entry which is preliminary data.</text>
</comment>
<accession>A0ABW5CLX8</accession>
<dbReference type="PRINTS" id="PR00118">
    <property type="entry name" value="BLACTAMASEA"/>
</dbReference>
<proteinExistence type="inferred from homology"/>
<dbReference type="Gene3D" id="3.40.710.10">
    <property type="entry name" value="DD-peptidase/beta-lactamase superfamily"/>
    <property type="match status" value="1"/>
</dbReference>
<feature type="region of interest" description="Disordered" evidence="7">
    <location>
        <begin position="161"/>
        <end position="181"/>
    </location>
</feature>
<comment type="catalytic activity">
    <reaction evidence="1 6">
        <text>a beta-lactam + H2O = a substituted beta-amino acid</text>
        <dbReference type="Rhea" id="RHEA:20401"/>
        <dbReference type="ChEBI" id="CHEBI:15377"/>
        <dbReference type="ChEBI" id="CHEBI:35627"/>
        <dbReference type="ChEBI" id="CHEBI:140347"/>
        <dbReference type="EC" id="3.5.2.6"/>
    </reaction>
</comment>
<dbReference type="RefSeq" id="WP_209736853.1">
    <property type="nucleotide sequence ID" value="NZ_CP072611.1"/>
</dbReference>
<name>A0ABW5CLX8_9HYPH</name>
<feature type="chain" id="PRO_5047030633" description="Beta-lactamase" evidence="8">
    <location>
        <begin position="24"/>
        <end position="288"/>
    </location>
</feature>
<feature type="signal peptide" evidence="8">
    <location>
        <begin position="1"/>
        <end position="23"/>
    </location>
</feature>
<organism evidence="10 11">
    <name type="scientific">Aureimonas populi</name>
    <dbReference type="NCBI Taxonomy" id="1701758"/>
    <lineage>
        <taxon>Bacteria</taxon>
        <taxon>Pseudomonadati</taxon>
        <taxon>Pseudomonadota</taxon>
        <taxon>Alphaproteobacteria</taxon>
        <taxon>Hyphomicrobiales</taxon>
        <taxon>Aurantimonadaceae</taxon>
        <taxon>Aureimonas</taxon>
    </lineage>
</organism>
<dbReference type="PANTHER" id="PTHR35333:SF3">
    <property type="entry name" value="BETA-LACTAMASE-TYPE TRANSPEPTIDASE FOLD CONTAINING PROTEIN"/>
    <property type="match status" value="1"/>
</dbReference>
<comment type="similarity">
    <text evidence="2 6">Belongs to the class-A beta-lactamase family.</text>
</comment>
<evidence type="ECO:0000256" key="1">
    <source>
        <dbReference type="ARBA" id="ARBA00001526"/>
    </source>
</evidence>
<evidence type="ECO:0000256" key="3">
    <source>
        <dbReference type="ARBA" id="ARBA00012865"/>
    </source>
</evidence>
<dbReference type="EMBL" id="JBHUIJ010000006">
    <property type="protein sequence ID" value="MFD2237002.1"/>
    <property type="molecule type" value="Genomic_DNA"/>
</dbReference>
<keyword evidence="11" id="KW-1185">Reference proteome</keyword>
<dbReference type="NCBIfam" id="NF033103">
    <property type="entry name" value="bla_class_A"/>
    <property type="match status" value="1"/>
</dbReference>
<evidence type="ECO:0000256" key="5">
    <source>
        <dbReference type="ARBA" id="ARBA00023251"/>
    </source>
</evidence>
<evidence type="ECO:0000313" key="10">
    <source>
        <dbReference type="EMBL" id="MFD2237002.1"/>
    </source>
</evidence>
<reference evidence="11" key="1">
    <citation type="journal article" date="2019" name="Int. J. Syst. Evol. Microbiol.">
        <title>The Global Catalogue of Microorganisms (GCM) 10K type strain sequencing project: providing services to taxonomists for standard genome sequencing and annotation.</title>
        <authorList>
            <consortium name="The Broad Institute Genomics Platform"/>
            <consortium name="The Broad Institute Genome Sequencing Center for Infectious Disease"/>
            <person name="Wu L."/>
            <person name="Ma J."/>
        </authorList>
    </citation>
    <scope>NUCLEOTIDE SEQUENCE [LARGE SCALE GENOMIC DNA]</scope>
    <source>
        <strain evidence="11">ZS-35-S2</strain>
    </source>
</reference>
<keyword evidence="5 6" id="KW-0046">Antibiotic resistance</keyword>
<feature type="domain" description="Beta-lactamase class A catalytic" evidence="9">
    <location>
        <begin position="44"/>
        <end position="261"/>
    </location>
</feature>
<keyword evidence="8" id="KW-0732">Signal</keyword>
<dbReference type="PANTHER" id="PTHR35333">
    <property type="entry name" value="BETA-LACTAMASE"/>
    <property type="match status" value="1"/>
</dbReference>
<dbReference type="EC" id="3.5.2.6" evidence="3 6"/>
<dbReference type="InterPro" id="IPR012338">
    <property type="entry name" value="Beta-lactam/transpept-like"/>
</dbReference>
<protein>
    <recommendedName>
        <fullName evidence="3 6">Beta-lactamase</fullName>
        <ecNumber evidence="3 6">3.5.2.6</ecNumber>
    </recommendedName>
</protein>
<dbReference type="Proteomes" id="UP001597371">
    <property type="component" value="Unassembled WGS sequence"/>
</dbReference>
<evidence type="ECO:0000256" key="6">
    <source>
        <dbReference type="RuleBase" id="RU361140"/>
    </source>
</evidence>
<dbReference type="PROSITE" id="PS00146">
    <property type="entry name" value="BETA_LACTAMASE_A"/>
    <property type="match status" value="1"/>
</dbReference>
<gene>
    <name evidence="10" type="primary">bla</name>
    <name evidence="10" type="ORF">ACFSKQ_05915</name>
</gene>
<dbReference type="InterPro" id="IPR023650">
    <property type="entry name" value="Beta-lactam_class-A_AS"/>
</dbReference>
<evidence type="ECO:0000259" key="9">
    <source>
        <dbReference type="Pfam" id="PF13354"/>
    </source>
</evidence>
<dbReference type="InterPro" id="IPR000871">
    <property type="entry name" value="Beta-lactam_class-A"/>
</dbReference>
<dbReference type="Pfam" id="PF13354">
    <property type="entry name" value="Beta-lactamase2"/>
    <property type="match status" value="1"/>
</dbReference>
<keyword evidence="4 6" id="KW-0378">Hydrolase</keyword>
<dbReference type="InterPro" id="IPR045155">
    <property type="entry name" value="Beta-lactam_cat"/>
</dbReference>
<evidence type="ECO:0000313" key="11">
    <source>
        <dbReference type="Proteomes" id="UP001597371"/>
    </source>
</evidence>
<dbReference type="SUPFAM" id="SSF56601">
    <property type="entry name" value="beta-lactamase/transpeptidase-like"/>
    <property type="match status" value="1"/>
</dbReference>
<evidence type="ECO:0000256" key="4">
    <source>
        <dbReference type="ARBA" id="ARBA00022801"/>
    </source>
</evidence>
<evidence type="ECO:0000256" key="2">
    <source>
        <dbReference type="ARBA" id="ARBA00009009"/>
    </source>
</evidence>
<evidence type="ECO:0000256" key="8">
    <source>
        <dbReference type="SAM" id="SignalP"/>
    </source>
</evidence>